<dbReference type="PANTHER" id="PTHR38116:SF1">
    <property type="entry name" value="BZIP DOMAIN-CONTAINING PROTEIN"/>
    <property type="match status" value="1"/>
</dbReference>
<name>C9SSG1_VERA1</name>
<evidence type="ECO:0000313" key="2">
    <source>
        <dbReference type="Proteomes" id="UP000008698"/>
    </source>
</evidence>
<dbReference type="OrthoDB" id="125347at2759"/>
<dbReference type="STRING" id="526221.C9SSG1"/>
<dbReference type="AlphaFoldDB" id="C9SSG1"/>
<proteinExistence type="predicted"/>
<protein>
    <submittedName>
        <fullName evidence="1">Uncharacterized protein</fullName>
    </submittedName>
</protein>
<dbReference type="RefSeq" id="XP_003002377.1">
    <property type="nucleotide sequence ID" value="XM_003002331.1"/>
</dbReference>
<gene>
    <name evidence="1" type="ORF">VDBG_07836</name>
</gene>
<dbReference type="HOGENOM" id="CLU_033726_2_1_1"/>
<organism evidence="2">
    <name type="scientific">Verticillium alfalfae (strain VaMs.102 / ATCC MYA-4576 / FGSC 10136)</name>
    <name type="common">Verticillium wilt of alfalfa</name>
    <name type="synonym">Verticillium albo-atrum</name>
    <dbReference type="NCBI Taxonomy" id="526221"/>
    <lineage>
        <taxon>Eukaryota</taxon>
        <taxon>Fungi</taxon>
        <taxon>Dikarya</taxon>
        <taxon>Ascomycota</taxon>
        <taxon>Pezizomycotina</taxon>
        <taxon>Sordariomycetes</taxon>
        <taxon>Hypocreomycetidae</taxon>
        <taxon>Glomerellales</taxon>
        <taxon>Plectosphaerellaceae</taxon>
        <taxon>Verticillium</taxon>
    </lineage>
</organism>
<dbReference type="Pfam" id="PF11905">
    <property type="entry name" value="DUF3425"/>
    <property type="match status" value="1"/>
</dbReference>
<dbReference type="InterPro" id="IPR021833">
    <property type="entry name" value="DUF3425"/>
</dbReference>
<evidence type="ECO:0000313" key="1">
    <source>
        <dbReference type="EMBL" id="EEY21726.1"/>
    </source>
</evidence>
<dbReference type="KEGG" id="val:VDBG_07836"/>
<sequence length="134" mass="15769">MNSPHPTWMEVFPFPKMRDNLIRRQSSFDHQSFFVDIVGTSSNVEPARVDSSLEIIMPISSLWREHNSATIFFDNGLILWGEPHLMESWEVTPQLYAKWRWVFQDCSEIVEASNMWRLPSRSTMLCNTRDYAVI</sequence>
<dbReference type="GeneID" id="9527371"/>
<keyword evidence="2" id="KW-1185">Reference proteome</keyword>
<reference evidence="2" key="1">
    <citation type="journal article" date="2011" name="PLoS Pathog.">
        <title>Comparative genomics yields insights into niche adaptation of plant vascular wilt pathogens.</title>
        <authorList>
            <person name="Klosterman S.J."/>
            <person name="Subbarao K.V."/>
            <person name="Kang S."/>
            <person name="Veronese P."/>
            <person name="Gold S.E."/>
            <person name="Thomma B.P.H.J."/>
            <person name="Chen Z."/>
            <person name="Henrissat B."/>
            <person name="Lee Y.-H."/>
            <person name="Park J."/>
            <person name="Garcia-Pedrajas M.D."/>
            <person name="Barbara D.J."/>
            <person name="Anchieta A."/>
            <person name="de Jonge R."/>
            <person name="Santhanam P."/>
            <person name="Maruthachalam K."/>
            <person name="Atallah Z."/>
            <person name="Amyotte S.G."/>
            <person name="Paz Z."/>
            <person name="Inderbitzin P."/>
            <person name="Hayes R.J."/>
            <person name="Heiman D.I."/>
            <person name="Young S."/>
            <person name="Zeng Q."/>
            <person name="Engels R."/>
            <person name="Galagan J."/>
            <person name="Cuomo C.A."/>
            <person name="Dobinson K.F."/>
            <person name="Ma L.-J."/>
        </authorList>
    </citation>
    <scope>NUCLEOTIDE SEQUENCE [LARGE SCALE GENOMIC DNA]</scope>
    <source>
        <strain evidence="2">VaMs.102 / ATCC MYA-4576 / FGSC 10136</strain>
    </source>
</reference>
<accession>C9SSG1</accession>
<dbReference type="PANTHER" id="PTHR38116">
    <property type="entry name" value="CHROMOSOME 7, WHOLE GENOME SHOTGUN SEQUENCE"/>
    <property type="match status" value="1"/>
</dbReference>
<dbReference type="EMBL" id="DS985223">
    <property type="protein sequence ID" value="EEY21726.1"/>
    <property type="molecule type" value="Genomic_DNA"/>
</dbReference>
<dbReference type="Proteomes" id="UP000008698">
    <property type="component" value="Unassembled WGS sequence"/>
</dbReference>
<dbReference type="eggNOG" id="ENOG502SQEF">
    <property type="taxonomic scope" value="Eukaryota"/>
</dbReference>